<reference evidence="4 5" key="1">
    <citation type="submission" date="2018-08" db="EMBL/GenBank/DDBJ databases">
        <title>A genome reference for cultivated species of the human gut microbiota.</title>
        <authorList>
            <person name="Zou Y."/>
            <person name="Xue W."/>
            <person name="Luo G."/>
        </authorList>
    </citation>
    <scope>NUCLEOTIDE SEQUENCE [LARGE SCALE GENOMIC DNA]</scope>
    <source>
        <strain evidence="4 5">AM34-17</strain>
    </source>
</reference>
<dbReference type="InterPro" id="IPR043729">
    <property type="entry name" value="DUF5672"/>
</dbReference>
<dbReference type="Pfam" id="PF18922">
    <property type="entry name" value="DUF5672"/>
    <property type="match status" value="1"/>
</dbReference>
<dbReference type="Proteomes" id="UP000482671">
    <property type="component" value="Unassembled WGS sequence"/>
</dbReference>
<feature type="domain" description="DUF5672" evidence="1">
    <location>
        <begin position="55"/>
        <end position="238"/>
    </location>
</feature>
<gene>
    <name evidence="4" type="ORF">DW828_02745</name>
    <name evidence="2" type="ORF">GMD82_15525</name>
    <name evidence="3" type="ORF">GME02_17660</name>
</gene>
<proteinExistence type="predicted"/>
<keyword evidence="6" id="KW-1185">Reference proteome</keyword>
<comment type="caution">
    <text evidence="4">The sequence shown here is derived from an EMBL/GenBank/DDBJ whole genome shotgun (WGS) entry which is preliminary data.</text>
</comment>
<evidence type="ECO:0000313" key="2">
    <source>
        <dbReference type="EMBL" id="MTU40834.1"/>
    </source>
</evidence>
<evidence type="ECO:0000259" key="1">
    <source>
        <dbReference type="Pfam" id="PF18922"/>
    </source>
</evidence>
<evidence type="ECO:0000313" key="3">
    <source>
        <dbReference type="EMBL" id="MTV03432.1"/>
    </source>
</evidence>
<dbReference type="RefSeq" id="WP_022321709.1">
    <property type="nucleotide sequence ID" value="NZ_BAABZJ010000001.1"/>
</dbReference>
<protein>
    <recommendedName>
        <fullName evidence="1">DUF5672 domain-containing protein</fullName>
    </recommendedName>
</protein>
<dbReference type="Proteomes" id="UP000286260">
    <property type="component" value="Unassembled WGS sequence"/>
</dbReference>
<dbReference type="EMBL" id="QSII01000002">
    <property type="protein sequence ID" value="RHC89484.1"/>
    <property type="molecule type" value="Genomic_DNA"/>
</dbReference>
<accession>A0A3E4ZZ14</accession>
<dbReference type="EMBL" id="WNDD01000024">
    <property type="protein sequence ID" value="MTV03432.1"/>
    <property type="molecule type" value="Genomic_DNA"/>
</dbReference>
<evidence type="ECO:0000313" key="4">
    <source>
        <dbReference type="EMBL" id="RHC89484.1"/>
    </source>
</evidence>
<sequence>MNLVKVVIPIYQASLSQQERKSLSQAYKILRMYPLVVIKPNHLDLSELVTEFPKLSFISFADSYFKGISGYNRLMLAKEFYESFLDCTYILIYQLDAYVFRDELREWCNKGYDYIGAPWLQRPVYKLPVISGIMHLIHSYHKFRGKPSKQDLYGKIGNGGLSLRKVASHYRITCEQNERIDHYLAQKRYHLYNEDVFWATEANGFTYPKVKEAIRFSFDKYPGYCYKLNNRQLPFGCHSWYKRKMKKFWMDFIPLQ</sequence>
<evidence type="ECO:0000313" key="6">
    <source>
        <dbReference type="Proteomes" id="UP000434916"/>
    </source>
</evidence>
<evidence type="ECO:0000313" key="7">
    <source>
        <dbReference type="Proteomes" id="UP000482671"/>
    </source>
</evidence>
<reference evidence="6 7" key="2">
    <citation type="journal article" date="2019" name="Nat. Med.">
        <title>A library of human gut bacterial isolates paired with longitudinal multiomics data enables mechanistic microbiome research.</title>
        <authorList>
            <person name="Poyet M."/>
            <person name="Groussin M."/>
            <person name="Gibbons S.M."/>
            <person name="Avila-Pacheco J."/>
            <person name="Jiang X."/>
            <person name="Kearney S.M."/>
            <person name="Perrotta A.R."/>
            <person name="Berdy B."/>
            <person name="Zhao S."/>
            <person name="Lieberman T.D."/>
            <person name="Swanson P.K."/>
            <person name="Smith M."/>
            <person name="Roesemann S."/>
            <person name="Alexander J.E."/>
            <person name="Rich S.A."/>
            <person name="Livny J."/>
            <person name="Vlamakis H."/>
            <person name="Clish C."/>
            <person name="Bullock K."/>
            <person name="Deik A."/>
            <person name="Scott J."/>
            <person name="Pierce K.A."/>
            <person name="Xavier R.J."/>
            <person name="Alm E.J."/>
        </authorList>
    </citation>
    <scope>NUCLEOTIDE SEQUENCE [LARGE SCALE GENOMIC DNA]</scope>
    <source>
        <strain evidence="3 7">BIOML-A11</strain>
        <strain evidence="2 6">BIOML-A29</strain>
    </source>
</reference>
<organism evidence="4 5">
    <name type="scientific">Parabacteroides merdae</name>
    <dbReference type="NCBI Taxonomy" id="46503"/>
    <lineage>
        <taxon>Bacteria</taxon>
        <taxon>Pseudomonadati</taxon>
        <taxon>Bacteroidota</taxon>
        <taxon>Bacteroidia</taxon>
        <taxon>Bacteroidales</taxon>
        <taxon>Tannerellaceae</taxon>
        <taxon>Parabacteroides</taxon>
    </lineage>
</organism>
<evidence type="ECO:0000313" key="5">
    <source>
        <dbReference type="Proteomes" id="UP000286260"/>
    </source>
</evidence>
<dbReference type="EMBL" id="WNCN01000024">
    <property type="protein sequence ID" value="MTU40834.1"/>
    <property type="molecule type" value="Genomic_DNA"/>
</dbReference>
<dbReference type="STRING" id="46503.ERS852463_02642"/>
<name>A0A3E4ZZ14_9BACT</name>
<dbReference type="AlphaFoldDB" id="A0A3E4ZZ14"/>
<dbReference type="Proteomes" id="UP000434916">
    <property type="component" value="Unassembled WGS sequence"/>
</dbReference>